<gene>
    <name evidence="2" type="ORF">PUNSTDRAFT_23433</name>
</gene>
<dbReference type="GeneID" id="18881973"/>
<reference evidence="3" key="1">
    <citation type="journal article" date="2012" name="Science">
        <title>The Paleozoic origin of enzymatic lignin decomposition reconstructed from 31 fungal genomes.</title>
        <authorList>
            <person name="Floudas D."/>
            <person name="Binder M."/>
            <person name="Riley R."/>
            <person name="Barry K."/>
            <person name="Blanchette R.A."/>
            <person name="Henrissat B."/>
            <person name="Martinez A.T."/>
            <person name="Otillar R."/>
            <person name="Spatafora J.W."/>
            <person name="Yadav J.S."/>
            <person name="Aerts A."/>
            <person name="Benoit I."/>
            <person name="Boyd A."/>
            <person name="Carlson A."/>
            <person name="Copeland A."/>
            <person name="Coutinho P.M."/>
            <person name="de Vries R.P."/>
            <person name="Ferreira P."/>
            <person name="Findley K."/>
            <person name="Foster B."/>
            <person name="Gaskell J."/>
            <person name="Glotzer D."/>
            <person name="Gorecki P."/>
            <person name="Heitman J."/>
            <person name="Hesse C."/>
            <person name="Hori C."/>
            <person name="Igarashi K."/>
            <person name="Jurgens J.A."/>
            <person name="Kallen N."/>
            <person name="Kersten P."/>
            <person name="Kohler A."/>
            <person name="Kuees U."/>
            <person name="Kumar T.K.A."/>
            <person name="Kuo A."/>
            <person name="LaButti K."/>
            <person name="Larrondo L.F."/>
            <person name="Lindquist E."/>
            <person name="Ling A."/>
            <person name="Lombard V."/>
            <person name="Lucas S."/>
            <person name="Lundell T."/>
            <person name="Martin R."/>
            <person name="McLaughlin D.J."/>
            <person name="Morgenstern I."/>
            <person name="Morin E."/>
            <person name="Murat C."/>
            <person name="Nagy L.G."/>
            <person name="Nolan M."/>
            <person name="Ohm R.A."/>
            <person name="Patyshakuliyeva A."/>
            <person name="Rokas A."/>
            <person name="Ruiz-Duenas F.J."/>
            <person name="Sabat G."/>
            <person name="Salamov A."/>
            <person name="Samejima M."/>
            <person name="Schmutz J."/>
            <person name="Slot J.C."/>
            <person name="St John F."/>
            <person name="Stenlid J."/>
            <person name="Sun H."/>
            <person name="Sun S."/>
            <person name="Syed K."/>
            <person name="Tsang A."/>
            <person name="Wiebenga A."/>
            <person name="Young D."/>
            <person name="Pisabarro A."/>
            <person name="Eastwood D.C."/>
            <person name="Martin F."/>
            <person name="Cullen D."/>
            <person name="Grigoriev I.V."/>
            <person name="Hibbett D.S."/>
        </authorList>
    </citation>
    <scope>NUCLEOTIDE SEQUENCE [LARGE SCALE GENOMIC DNA]</scope>
    <source>
        <strain evidence="3">HHB-11173 SS5</strain>
    </source>
</reference>
<organism evidence="2 3">
    <name type="scientific">Punctularia strigosozonata (strain HHB-11173)</name>
    <name type="common">White-rot fungus</name>
    <dbReference type="NCBI Taxonomy" id="741275"/>
    <lineage>
        <taxon>Eukaryota</taxon>
        <taxon>Fungi</taxon>
        <taxon>Dikarya</taxon>
        <taxon>Basidiomycota</taxon>
        <taxon>Agaricomycotina</taxon>
        <taxon>Agaricomycetes</taxon>
        <taxon>Corticiales</taxon>
        <taxon>Punctulariaceae</taxon>
        <taxon>Punctularia</taxon>
    </lineage>
</organism>
<keyword evidence="3" id="KW-1185">Reference proteome</keyword>
<dbReference type="GO" id="GO:0003964">
    <property type="term" value="F:RNA-directed DNA polymerase activity"/>
    <property type="evidence" value="ECO:0007669"/>
    <property type="project" value="UniProtKB-KW"/>
</dbReference>
<dbReference type="RefSeq" id="XP_007388662.1">
    <property type="nucleotide sequence ID" value="XM_007388600.1"/>
</dbReference>
<dbReference type="OrthoDB" id="3054497at2759"/>
<proteinExistence type="predicted"/>
<keyword evidence="2" id="KW-0695">RNA-directed DNA polymerase</keyword>
<keyword evidence="2" id="KW-0808">Transferase</keyword>
<dbReference type="EMBL" id="JH687556">
    <property type="protein sequence ID" value="EIN04191.1"/>
    <property type="molecule type" value="Genomic_DNA"/>
</dbReference>
<name>R7S4L6_PUNST</name>
<dbReference type="KEGG" id="psq:PUNSTDRAFT_23433"/>
<dbReference type="OMA" id="CIDYTET"/>
<evidence type="ECO:0000313" key="2">
    <source>
        <dbReference type="EMBL" id="EIN04191.1"/>
    </source>
</evidence>
<feature type="non-terminal residue" evidence="2">
    <location>
        <position position="134"/>
    </location>
</feature>
<evidence type="ECO:0000259" key="1">
    <source>
        <dbReference type="Pfam" id="PF07727"/>
    </source>
</evidence>
<evidence type="ECO:0000313" key="3">
    <source>
        <dbReference type="Proteomes" id="UP000054196"/>
    </source>
</evidence>
<protein>
    <submittedName>
        <fullName evidence="2">Reverse transcriptase RNA-dependent DNA polymerase</fullName>
    </submittedName>
</protein>
<keyword evidence="2" id="KW-0548">Nucleotidyltransferase</keyword>
<dbReference type="Pfam" id="PF07727">
    <property type="entry name" value="RVT_2"/>
    <property type="match status" value="1"/>
</dbReference>
<feature type="domain" description="Reverse transcriptase Ty1/copia-type" evidence="1">
    <location>
        <begin position="16"/>
        <end position="134"/>
    </location>
</feature>
<dbReference type="HOGENOM" id="CLU_001650_17_2_1"/>
<dbReference type="eggNOG" id="KOG0017">
    <property type="taxonomic scope" value="Eukaryota"/>
</dbReference>
<accession>R7S4L6</accession>
<sequence>WRAACEDELTMLRKRRVFELVDRPSDRKVIKNRWVFDVKTDGRKKARLVAKGFSQIEGVDFDQVFSPVVRFESVRLILALAALEGWYITALDVRSAYLYGKLDEEIYMEQPEGFVEPGSRGKVYRLLRALYGLK</sequence>
<dbReference type="AlphaFoldDB" id="R7S4L6"/>
<feature type="non-terminal residue" evidence="2">
    <location>
        <position position="1"/>
    </location>
</feature>
<dbReference type="Proteomes" id="UP000054196">
    <property type="component" value="Unassembled WGS sequence"/>
</dbReference>
<dbReference type="InterPro" id="IPR013103">
    <property type="entry name" value="RVT_2"/>
</dbReference>